<dbReference type="InterPro" id="IPR036690">
    <property type="entry name" value="Fdx_antiC-bd_sf"/>
</dbReference>
<dbReference type="GO" id="GO:0006432">
    <property type="term" value="P:phenylalanyl-tRNA aminoacylation"/>
    <property type="evidence" value="ECO:0007669"/>
    <property type="project" value="TreeGrafter"/>
</dbReference>
<feature type="domain" description="Aminoacyl-transfer RNA synthetases class-II family profile" evidence="14">
    <location>
        <begin position="210"/>
        <end position="391"/>
    </location>
</feature>
<dbReference type="GO" id="GO:0000049">
    <property type="term" value="F:tRNA binding"/>
    <property type="evidence" value="ECO:0007669"/>
    <property type="project" value="InterPro"/>
</dbReference>
<dbReference type="Proteomes" id="UP000002899">
    <property type="component" value="Chromosome I"/>
</dbReference>
<keyword evidence="9" id="KW-0496">Mitochondrion</keyword>
<dbReference type="SUPFAM" id="SSF55681">
    <property type="entry name" value="Class II aaRS and biotin synthetases"/>
    <property type="match status" value="1"/>
</dbReference>
<dbReference type="SMART" id="SM00896">
    <property type="entry name" value="FDX-ACB"/>
    <property type="match status" value="1"/>
</dbReference>
<dbReference type="Gene3D" id="3.30.70.380">
    <property type="entry name" value="Ferrodoxin-fold anticodon-binding domain"/>
    <property type="match status" value="1"/>
</dbReference>
<dbReference type="GO" id="GO:0004826">
    <property type="term" value="F:phenylalanine-tRNA ligase activity"/>
    <property type="evidence" value="ECO:0007669"/>
    <property type="project" value="UniProtKB-EC"/>
</dbReference>
<comment type="subcellular location">
    <subcellularLocation>
        <location evidence="1">Mitochondrion matrix</location>
    </subcellularLocation>
</comment>
<evidence type="ECO:0000259" key="15">
    <source>
        <dbReference type="PROSITE" id="PS51447"/>
    </source>
</evidence>
<comment type="similarity">
    <text evidence="2">Belongs to the class-II aminoacyl-tRNA synthetase family.</text>
</comment>
<dbReference type="PROSITE" id="PS50862">
    <property type="entry name" value="AA_TRNA_LIGASE_II"/>
    <property type="match status" value="1"/>
</dbReference>
<keyword evidence="8" id="KW-0809">Transit peptide</keyword>
<evidence type="ECO:0000256" key="1">
    <source>
        <dbReference type="ARBA" id="ARBA00004305"/>
    </source>
</evidence>
<dbReference type="KEGG" id="bmic:BMR1_01G03470"/>
<keyword evidence="13" id="KW-0812">Transmembrane</keyword>
<evidence type="ECO:0000256" key="9">
    <source>
        <dbReference type="ARBA" id="ARBA00023128"/>
    </source>
</evidence>
<evidence type="ECO:0000259" key="14">
    <source>
        <dbReference type="PROSITE" id="PS50862"/>
    </source>
</evidence>
<evidence type="ECO:0000256" key="6">
    <source>
        <dbReference type="ARBA" id="ARBA00022840"/>
    </source>
</evidence>
<dbReference type="OrthoDB" id="4457at2759"/>
<evidence type="ECO:0000256" key="3">
    <source>
        <dbReference type="ARBA" id="ARBA00012814"/>
    </source>
</evidence>
<protein>
    <recommendedName>
        <fullName evidence="3">phenylalanine--tRNA ligase</fullName>
        <ecNumber evidence="3">6.1.1.20</ecNumber>
    </recommendedName>
    <alternativeName>
        <fullName evidence="11">Phenylalanyl-tRNA synthetase</fullName>
    </alternativeName>
</protein>
<dbReference type="OMA" id="PISHYPQ"/>
<sequence>MRIWTWSAKLRIPLLVYFFLNIKHCVMFTMFLASQNCTPAFRNRFKSFATLDLRNMSTDSAIQHENWQKSLPKHLRDKINRRLDMDPSNPVGIMTHCIKAFFQGSNPNISYYTVPSLPISILENFDRLLVPYTHPSRSPTESFYITSNYANTYNYLLPEYNKHQIESLTPSEVNELSDKCGHDELLMPTHTTFYLPKLLSQGLTGATYSGQVWRKDSIDSLHYPVFHQMDGYRLFMNDDLDDCNIISDLKETMEKLIRYLFSKTKGHAISINWSDDTFPFTEPSFEMSVSIEGLPIEVLGCGLIKPQIIRHSLPRSFQSQNLPMPIGWAFGIGLERLCMALFGIPDVRLFWEKDKRFASQFADALKKDEFTQFVRYSHHPAVERDISFFLPHGHDDDIGKFQQRFIDLVKRIGGGLVESVQLYDRYQRVVDGQSRLSLCYRITYRDFQNLTNAQVNKLHARISDQLIRSLGITIR</sequence>
<keyword evidence="4 16" id="KW-0436">Ligase</keyword>
<dbReference type="InterPro" id="IPR045864">
    <property type="entry name" value="aa-tRNA-synth_II/BPL/LPL"/>
</dbReference>
<evidence type="ECO:0000256" key="7">
    <source>
        <dbReference type="ARBA" id="ARBA00022917"/>
    </source>
</evidence>
<evidence type="ECO:0000256" key="4">
    <source>
        <dbReference type="ARBA" id="ARBA00022598"/>
    </source>
</evidence>
<reference evidence="16 17" key="2">
    <citation type="journal article" date="2013" name="PLoS ONE">
        <title>Whole genome mapping and re-organization of the nuclear and mitochondrial genomes of Babesia microti isolates.</title>
        <authorList>
            <person name="Cornillot E."/>
            <person name="Dassouli A."/>
            <person name="Garg A."/>
            <person name="Pachikara N."/>
            <person name="Randazzo S."/>
            <person name="Depoix D."/>
            <person name="Carcy B."/>
            <person name="Delbecq S."/>
            <person name="Frutos R."/>
            <person name="Silva J.C."/>
            <person name="Sutton R."/>
            <person name="Krause P.J."/>
            <person name="Mamoun C.B."/>
        </authorList>
    </citation>
    <scope>NUCLEOTIDE SEQUENCE [LARGE SCALE GENOMIC DNA]</scope>
    <source>
        <strain evidence="16 17">RI</strain>
    </source>
</reference>
<keyword evidence="13" id="KW-1133">Transmembrane helix</keyword>
<dbReference type="PANTHER" id="PTHR11538:SF41">
    <property type="entry name" value="PHENYLALANINE--TRNA LIGASE, MITOCHONDRIAL"/>
    <property type="match status" value="1"/>
</dbReference>
<name>I7J5R9_BABMR</name>
<keyword evidence="10" id="KW-0030">Aminoacyl-tRNA synthetase</keyword>
<keyword evidence="13" id="KW-0472">Membrane</keyword>
<feature type="domain" description="FDX-ACB" evidence="15">
    <location>
        <begin position="377"/>
        <end position="475"/>
    </location>
</feature>
<dbReference type="VEuPathDB" id="PiroplasmaDB:BMR1_01G03470"/>
<evidence type="ECO:0000256" key="10">
    <source>
        <dbReference type="ARBA" id="ARBA00023146"/>
    </source>
</evidence>
<evidence type="ECO:0000256" key="8">
    <source>
        <dbReference type="ARBA" id="ARBA00022946"/>
    </source>
</evidence>
<dbReference type="GeneID" id="24423775"/>
<organism evidence="16 17">
    <name type="scientific">Babesia microti (strain RI)</name>
    <dbReference type="NCBI Taxonomy" id="1133968"/>
    <lineage>
        <taxon>Eukaryota</taxon>
        <taxon>Sar</taxon>
        <taxon>Alveolata</taxon>
        <taxon>Apicomplexa</taxon>
        <taxon>Aconoidasida</taxon>
        <taxon>Piroplasmida</taxon>
        <taxon>Babesiidae</taxon>
        <taxon>Babesia</taxon>
    </lineage>
</organism>
<evidence type="ECO:0000256" key="12">
    <source>
        <dbReference type="ARBA" id="ARBA00049255"/>
    </source>
</evidence>
<keyword evidence="5" id="KW-0547">Nucleotide-binding</keyword>
<dbReference type="Pfam" id="PF01409">
    <property type="entry name" value="tRNA-synt_2d"/>
    <property type="match status" value="1"/>
</dbReference>
<dbReference type="InterPro" id="IPR002319">
    <property type="entry name" value="Phenylalanyl-tRNA_Synthase"/>
</dbReference>
<evidence type="ECO:0000256" key="2">
    <source>
        <dbReference type="ARBA" id="ARBA00008226"/>
    </source>
</evidence>
<evidence type="ECO:0000256" key="5">
    <source>
        <dbReference type="ARBA" id="ARBA00022741"/>
    </source>
</evidence>
<dbReference type="PROSITE" id="PS51447">
    <property type="entry name" value="FDX_ACB"/>
    <property type="match status" value="1"/>
</dbReference>
<evidence type="ECO:0000313" key="16">
    <source>
        <dbReference type="EMBL" id="CCF73152.1"/>
    </source>
</evidence>
<dbReference type="InterPro" id="IPR005121">
    <property type="entry name" value="Fdx_antiC-bd"/>
</dbReference>
<dbReference type="EMBL" id="FO082871">
    <property type="protein sequence ID" value="CCF73152.1"/>
    <property type="molecule type" value="Genomic_DNA"/>
</dbReference>
<evidence type="ECO:0000256" key="13">
    <source>
        <dbReference type="SAM" id="Phobius"/>
    </source>
</evidence>
<dbReference type="AlphaFoldDB" id="I7J5R9"/>
<dbReference type="EC" id="6.1.1.20" evidence="3"/>
<reference evidence="16 17" key="1">
    <citation type="journal article" date="2012" name="Nucleic Acids Res.">
        <title>Sequencing of the smallest Apicomplexan genome from the human pathogen Babesia microti.</title>
        <authorList>
            <person name="Cornillot E."/>
            <person name="Hadj-Kaddour K."/>
            <person name="Dassouli A."/>
            <person name="Noel B."/>
            <person name="Ranwez V."/>
            <person name="Vacherie B."/>
            <person name="Augagneur Y."/>
            <person name="Bres V."/>
            <person name="Duclos A."/>
            <person name="Randazzo S."/>
            <person name="Carcy B."/>
            <person name="Debierre-Grockiego F."/>
            <person name="Delbecq S."/>
            <person name="Moubri-Menage K."/>
            <person name="Shams-Eldin H."/>
            <person name="Usmani-Brown S."/>
            <person name="Bringaud F."/>
            <person name="Wincker P."/>
            <person name="Vivares C.P."/>
            <person name="Schwarz R.T."/>
            <person name="Schetters T.P."/>
            <person name="Krause P.J."/>
            <person name="Gorenflot A."/>
            <person name="Berry V."/>
            <person name="Barbe V."/>
            <person name="Ben Mamoun C."/>
        </authorList>
    </citation>
    <scope>NUCLEOTIDE SEQUENCE [LARGE SCALE GENOMIC DNA]</scope>
    <source>
        <strain evidence="16 17">RI</strain>
    </source>
</reference>
<keyword evidence="17" id="KW-1185">Reference proteome</keyword>
<dbReference type="Pfam" id="PF03147">
    <property type="entry name" value="FDX-ACB"/>
    <property type="match status" value="1"/>
</dbReference>
<keyword evidence="7" id="KW-0648">Protein biosynthesis</keyword>
<dbReference type="PANTHER" id="PTHR11538">
    <property type="entry name" value="PHENYLALANYL-TRNA SYNTHETASE"/>
    <property type="match status" value="1"/>
</dbReference>
<evidence type="ECO:0000313" key="17">
    <source>
        <dbReference type="Proteomes" id="UP000002899"/>
    </source>
</evidence>
<dbReference type="GO" id="GO:0005759">
    <property type="term" value="C:mitochondrial matrix"/>
    <property type="evidence" value="ECO:0007669"/>
    <property type="project" value="UniProtKB-SubCell"/>
</dbReference>
<dbReference type="RefSeq" id="XP_012647761.1">
    <property type="nucleotide sequence ID" value="XM_012792307.1"/>
</dbReference>
<gene>
    <name evidence="16" type="ORF">BMR1_01G03470</name>
</gene>
<feature type="transmembrane region" description="Helical" evidence="13">
    <location>
        <begin position="12"/>
        <end position="33"/>
    </location>
</feature>
<reference evidence="16 17" key="3">
    <citation type="journal article" date="2016" name="Sci. Rep.">
        <title>Genome-wide diversity and gene expression profiling of Babesia microti isolates identify polymorphic genes that mediate host-pathogen interactions.</title>
        <authorList>
            <person name="Silva J.C."/>
            <person name="Cornillot E."/>
            <person name="McCracken C."/>
            <person name="Usmani-Brown S."/>
            <person name="Dwivedi A."/>
            <person name="Ifeonu O.O."/>
            <person name="Crabtree J."/>
            <person name="Gotia H.T."/>
            <person name="Virji A.Z."/>
            <person name="Reynes C."/>
            <person name="Colinge J."/>
            <person name="Kumar V."/>
            <person name="Lawres L."/>
            <person name="Pazzi J.E."/>
            <person name="Pablo J.V."/>
            <person name="Hung C."/>
            <person name="Brancato J."/>
            <person name="Kumari P."/>
            <person name="Orvis J."/>
            <person name="Tretina K."/>
            <person name="Chibucos M."/>
            <person name="Ott S."/>
            <person name="Sadzewicz L."/>
            <person name="Sengamalay N."/>
            <person name="Shetty A.C."/>
            <person name="Su Q."/>
            <person name="Tallon L."/>
            <person name="Fraser C.M."/>
            <person name="Frutos R."/>
            <person name="Molina D.M."/>
            <person name="Krause P.J."/>
            <person name="Ben Mamoun C."/>
        </authorList>
    </citation>
    <scope>NUCLEOTIDE SEQUENCE [LARGE SCALE GENOMIC DNA]</scope>
    <source>
        <strain evidence="16 17">RI</strain>
    </source>
</reference>
<evidence type="ECO:0000256" key="11">
    <source>
        <dbReference type="ARBA" id="ARBA00031194"/>
    </source>
</evidence>
<keyword evidence="6" id="KW-0067">ATP-binding</keyword>
<dbReference type="GO" id="GO:0005524">
    <property type="term" value="F:ATP binding"/>
    <property type="evidence" value="ECO:0007669"/>
    <property type="project" value="UniProtKB-KW"/>
</dbReference>
<dbReference type="SUPFAM" id="SSF54991">
    <property type="entry name" value="Anticodon-binding domain of PheRS"/>
    <property type="match status" value="1"/>
</dbReference>
<dbReference type="Gene3D" id="3.30.930.10">
    <property type="entry name" value="Bira Bifunctional Protein, Domain 2"/>
    <property type="match status" value="2"/>
</dbReference>
<accession>I7J5R9</accession>
<proteinExistence type="inferred from homology"/>
<dbReference type="InterPro" id="IPR006195">
    <property type="entry name" value="aa-tRNA-synth_II"/>
</dbReference>
<comment type="catalytic activity">
    <reaction evidence="12">
        <text>tRNA(Phe) + L-phenylalanine + ATP = L-phenylalanyl-tRNA(Phe) + AMP + diphosphate + H(+)</text>
        <dbReference type="Rhea" id="RHEA:19413"/>
        <dbReference type="Rhea" id="RHEA-COMP:9668"/>
        <dbReference type="Rhea" id="RHEA-COMP:9699"/>
        <dbReference type="ChEBI" id="CHEBI:15378"/>
        <dbReference type="ChEBI" id="CHEBI:30616"/>
        <dbReference type="ChEBI" id="CHEBI:33019"/>
        <dbReference type="ChEBI" id="CHEBI:58095"/>
        <dbReference type="ChEBI" id="CHEBI:78442"/>
        <dbReference type="ChEBI" id="CHEBI:78531"/>
        <dbReference type="ChEBI" id="CHEBI:456215"/>
        <dbReference type="EC" id="6.1.1.20"/>
    </reaction>
</comment>